<evidence type="ECO:0000313" key="2">
    <source>
        <dbReference type="Proteomes" id="UP001159363"/>
    </source>
</evidence>
<comment type="caution">
    <text evidence="1">The sequence shown here is derived from an EMBL/GenBank/DDBJ whole genome shotgun (WGS) entry which is preliminary data.</text>
</comment>
<reference evidence="1 2" key="1">
    <citation type="submission" date="2023-02" db="EMBL/GenBank/DDBJ databases">
        <title>LHISI_Scaffold_Assembly.</title>
        <authorList>
            <person name="Stuart O.P."/>
            <person name="Cleave R."/>
            <person name="Magrath M.J.L."/>
            <person name="Mikheyev A.S."/>
        </authorList>
    </citation>
    <scope>NUCLEOTIDE SEQUENCE [LARGE SCALE GENOMIC DNA]</scope>
    <source>
        <strain evidence="1">Daus_M_001</strain>
        <tissue evidence="1">Leg muscle</tissue>
    </source>
</reference>
<dbReference type="EMBL" id="JARBHB010000008">
    <property type="protein sequence ID" value="KAJ8877241.1"/>
    <property type="molecule type" value="Genomic_DNA"/>
</dbReference>
<protein>
    <submittedName>
        <fullName evidence="1">Uncharacterized protein</fullName>
    </submittedName>
</protein>
<name>A0ABQ9GZ03_9NEOP</name>
<gene>
    <name evidence="1" type="ORF">PR048_021695</name>
</gene>
<keyword evidence="2" id="KW-1185">Reference proteome</keyword>
<evidence type="ECO:0000313" key="1">
    <source>
        <dbReference type="EMBL" id="KAJ8877241.1"/>
    </source>
</evidence>
<proteinExistence type="predicted"/>
<accession>A0ABQ9GZ03</accession>
<organism evidence="1 2">
    <name type="scientific">Dryococelus australis</name>
    <dbReference type="NCBI Taxonomy" id="614101"/>
    <lineage>
        <taxon>Eukaryota</taxon>
        <taxon>Metazoa</taxon>
        <taxon>Ecdysozoa</taxon>
        <taxon>Arthropoda</taxon>
        <taxon>Hexapoda</taxon>
        <taxon>Insecta</taxon>
        <taxon>Pterygota</taxon>
        <taxon>Neoptera</taxon>
        <taxon>Polyneoptera</taxon>
        <taxon>Phasmatodea</taxon>
        <taxon>Verophasmatodea</taxon>
        <taxon>Anareolatae</taxon>
        <taxon>Phasmatidae</taxon>
        <taxon>Eurycanthinae</taxon>
        <taxon>Dryococelus</taxon>
    </lineage>
</organism>
<dbReference type="Proteomes" id="UP001159363">
    <property type="component" value="Chromosome 7"/>
</dbReference>
<sequence>MSAYTRQKTKSKYKYRIRLEIASQKQSSDTYTTPYDRVKRCRERKINIKASERMKVDVFTQNKRPRVAAYLGEWRADMFADGVAVVACLLLTAVAGDSSWQSARNMSYLRPYLDNAAEHRHGNDYTGQVEIQKSLRLEIAFQKQFSDTHKTSYDRVKRCREHYSLPTEVNWVRSPAGPSEFSQVGNVAPLASSLPFTIACSQDLAVKGAGTPYFASVRQKSNVNWSEVSTTRKDLMYGPAGPETTYTSISWCLRQRRGHSRIFSSGTSRVYSAEVVIFPAVASRIRPPEYGTLTTADG</sequence>